<sequence length="248" mass="27815">MKADSGRRYRAYPTDEQAARLTSWGHTCRWLYNVALEQRRFAWAQRRVSFGTTRQCAELTAARRELDWVADLPAQAGQQVLRHLDQSYRNWWNPAHPAGAPVRKRRGSRLAVPLPGQAVTVRRLNRRWGQVTVPKLGAVKFRWTRPLGGTVRNLVLSSDGRDWHVAFGVATGQPDTPTHPHSGRVVGLDRGVIVAVATSDGDLHDRASLTPGEARRMTALARRAGRQEHHRRESKAKRRGGPGPCAPR</sequence>
<dbReference type="Pfam" id="PF12323">
    <property type="entry name" value="HTH_OrfB_IS605"/>
    <property type="match status" value="1"/>
</dbReference>
<evidence type="ECO:0000313" key="4">
    <source>
        <dbReference type="Proteomes" id="UP000622552"/>
    </source>
</evidence>
<dbReference type="AlphaFoldDB" id="A0A8J7G7E5"/>
<evidence type="ECO:0000259" key="2">
    <source>
        <dbReference type="Pfam" id="PF12323"/>
    </source>
</evidence>
<reference evidence="3" key="1">
    <citation type="submission" date="2020-11" db="EMBL/GenBank/DDBJ databases">
        <title>Sequencing the genomes of 1000 actinobacteria strains.</title>
        <authorList>
            <person name="Klenk H.-P."/>
        </authorList>
    </citation>
    <scope>NUCLEOTIDE SEQUENCE</scope>
    <source>
        <strain evidence="3">DSM 45356</strain>
    </source>
</reference>
<organism evidence="3 4">
    <name type="scientific">Longispora fulva</name>
    <dbReference type="NCBI Taxonomy" id="619741"/>
    <lineage>
        <taxon>Bacteria</taxon>
        <taxon>Bacillati</taxon>
        <taxon>Actinomycetota</taxon>
        <taxon>Actinomycetes</taxon>
        <taxon>Micromonosporales</taxon>
        <taxon>Micromonosporaceae</taxon>
        <taxon>Longispora</taxon>
    </lineage>
</organism>
<dbReference type="Proteomes" id="UP000622552">
    <property type="component" value="Unassembled WGS sequence"/>
</dbReference>
<dbReference type="InterPro" id="IPR021027">
    <property type="entry name" value="Transposase_put_HTH"/>
</dbReference>
<name>A0A8J7G7E5_9ACTN</name>
<feature type="region of interest" description="Disordered" evidence="1">
    <location>
        <begin position="221"/>
        <end position="248"/>
    </location>
</feature>
<accession>A0A8J7G7E5</accession>
<feature type="domain" description="Transposase putative helix-turn-helix" evidence="2">
    <location>
        <begin position="6"/>
        <end position="46"/>
    </location>
</feature>
<dbReference type="EMBL" id="JADOUF010000001">
    <property type="protein sequence ID" value="MBG6134260.1"/>
    <property type="molecule type" value="Genomic_DNA"/>
</dbReference>
<evidence type="ECO:0000313" key="3">
    <source>
        <dbReference type="EMBL" id="MBG6134260.1"/>
    </source>
</evidence>
<proteinExistence type="predicted"/>
<comment type="caution">
    <text evidence="3">The sequence shown here is derived from an EMBL/GenBank/DDBJ whole genome shotgun (WGS) entry which is preliminary data.</text>
</comment>
<gene>
    <name evidence="3" type="ORF">IW245_000454</name>
</gene>
<evidence type="ECO:0000256" key="1">
    <source>
        <dbReference type="SAM" id="MobiDB-lite"/>
    </source>
</evidence>
<dbReference type="NCBIfam" id="NF040570">
    <property type="entry name" value="guided_TnpB"/>
    <property type="match status" value="1"/>
</dbReference>
<protein>
    <submittedName>
        <fullName evidence="3">Transposase</fullName>
    </submittedName>
</protein>
<keyword evidence="4" id="KW-1185">Reference proteome</keyword>